<dbReference type="EMBL" id="ML978959">
    <property type="protein sequence ID" value="KAF1932103.1"/>
    <property type="molecule type" value="Genomic_DNA"/>
</dbReference>
<dbReference type="GeneID" id="54346600"/>
<gene>
    <name evidence="1" type="ORF">M421DRAFT_284554</name>
</gene>
<dbReference type="Proteomes" id="UP000800082">
    <property type="component" value="Unassembled WGS sequence"/>
</dbReference>
<dbReference type="RefSeq" id="XP_033452351.1">
    <property type="nucleotide sequence ID" value="XM_033588953.1"/>
</dbReference>
<dbReference type="AlphaFoldDB" id="A0A6A5RWZ9"/>
<keyword evidence="2" id="KW-1185">Reference proteome</keyword>
<protein>
    <submittedName>
        <fullName evidence="1">Uncharacterized protein</fullName>
    </submittedName>
</protein>
<sequence>MTLMRRAYSTTTSHLRTSLEQGLTGLIQVNQSGGSTNGRWGLWRAKRLTGAGQVHLDLHLSDGTPFLHPAFVFVQQLLPCLGPLIITDGPCHSFGTTRSRNHSKPEPSASTAPNQACGLLSQQRNGNSVRPFAYLALGNRQHVSQWCTVPVCLAELCAEPAYRFCRATSATKLDRKITFRCAMQGRRAHIVWGLMCPPGTMCGGWRCTE</sequence>
<evidence type="ECO:0000313" key="2">
    <source>
        <dbReference type="Proteomes" id="UP000800082"/>
    </source>
</evidence>
<proteinExistence type="predicted"/>
<accession>A0A6A5RWZ9</accession>
<organism evidence="1 2">
    <name type="scientific">Didymella exigua CBS 183.55</name>
    <dbReference type="NCBI Taxonomy" id="1150837"/>
    <lineage>
        <taxon>Eukaryota</taxon>
        <taxon>Fungi</taxon>
        <taxon>Dikarya</taxon>
        <taxon>Ascomycota</taxon>
        <taxon>Pezizomycotina</taxon>
        <taxon>Dothideomycetes</taxon>
        <taxon>Pleosporomycetidae</taxon>
        <taxon>Pleosporales</taxon>
        <taxon>Pleosporineae</taxon>
        <taxon>Didymellaceae</taxon>
        <taxon>Didymella</taxon>
    </lineage>
</organism>
<name>A0A6A5RWZ9_9PLEO</name>
<evidence type="ECO:0000313" key="1">
    <source>
        <dbReference type="EMBL" id="KAF1932103.1"/>
    </source>
</evidence>
<reference evidence="1" key="1">
    <citation type="journal article" date="2020" name="Stud. Mycol.">
        <title>101 Dothideomycetes genomes: a test case for predicting lifestyles and emergence of pathogens.</title>
        <authorList>
            <person name="Haridas S."/>
            <person name="Albert R."/>
            <person name="Binder M."/>
            <person name="Bloem J."/>
            <person name="Labutti K."/>
            <person name="Salamov A."/>
            <person name="Andreopoulos B."/>
            <person name="Baker S."/>
            <person name="Barry K."/>
            <person name="Bills G."/>
            <person name="Bluhm B."/>
            <person name="Cannon C."/>
            <person name="Castanera R."/>
            <person name="Culley D."/>
            <person name="Daum C."/>
            <person name="Ezra D."/>
            <person name="Gonzalez J."/>
            <person name="Henrissat B."/>
            <person name="Kuo A."/>
            <person name="Liang C."/>
            <person name="Lipzen A."/>
            <person name="Lutzoni F."/>
            <person name="Magnuson J."/>
            <person name="Mondo S."/>
            <person name="Nolan M."/>
            <person name="Ohm R."/>
            <person name="Pangilinan J."/>
            <person name="Park H.-J."/>
            <person name="Ramirez L."/>
            <person name="Alfaro M."/>
            <person name="Sun H."/>
            <person name="Tritt A."/>
            <person name="Yoshinaga Y."/>
            <person name="Zwiers L.-H."/>
            <person name="Turgeon B."/>
            <person name="Goodwin S."/>
            <person name="Spatafora J."/>
            <person name="Crous P."/>
            <person name="Grigoriev I."/>
        </authorList>
    </citation>
    <scope>NUCLEOTIDE SEQUENCE</scope>
    <source>
        <strain evidence="1">CBS 183.55</strain>
    </source>
</reference>